<protein>
    <recommendedName>
        <fullName evidence="1">Helix-hairpin-helix DNA-binding motif class 1 domain-containing protein</fullName>
    </recommendedName>
</protein>
<accession>A0ABP7P4J3</accession>
<dbReference type="InterPro" id="IPR003583">
    <property type="entry name" value="Hlx-hairpin-Hlx_DNA-bd_motif"/>
</dbReference>
<gene>
    <name evidence="2" type="ORF">GCM10022278_17310</name>
</gene>
<evidence type="ECO:0000313" key="2">
    <source>
        <dbReference type="EMBL" id="GAA3959604.1"/>
    </source>
</evidence>
<feature type="domain" description="Helix-hairpin-helix DNA-binding motif class 1" evidence="1">
    <location>
        <begin position="95"/>
        <end position="114"/>
    </location>
</feature>
<comment type="caution">
    <text evidence="2">The sequence shown here is derived from an EMBL/GenBank/DDBJ whole genome shotgun (WGS) entry which is preliminary data.</text>
</comment>
<dbReference type="InterPro" id="IPR051675">
    <property type="entry name" value="Endo/Exo/Phosphatase_dom_1"/>
</dbReference>
<dbReference type="Proteomes" id="UP001501337">
    <property type="component" value="Unassembled WGS sequence"/>
</dbReference>
<dbReference type="RefSeq" id="WP_344805336.1">
    <property type="nucleotide sequence ID" value="NZ_BAABBO010000007.1"/>
</dbReference>
<sequence length="147" mass="15474">MKALTSRYGILCLLFIVLMVLNLNSIVRADTAQGLRAASQATVLTAEALRTNAAPLVVSKTMSSGIAPVLTGGQQKNVEATDDVPIAINQLDAAGLAKAMKGIGPKKAEAIVEFRTVNGPFMDVEELLNVSGIGERILQMNAGRLQL</sequence>
<evidence type="ECO:0000259" key="1">
    <source>
        <dbReference type="SMART" id="SM00278"/>
    </source>
</evidence>
<organism evidence="2 3">
    <name type="scientific">Allohahella marinimesophila</name>
    <dbReference type="NCBI Taxonomy" id="1054972"/>
    <lineage>
        <taxon>Bacteria</taxon>
        <taxon>Pseudomonadati</taxon>
        <taxon>Pseudomonadota</taxon>
        <taxon>Gammaproteobacteria</taxon>
        <taxon>Oceanospirillales</taxon>
        <taxon>Hahellaceae</taxon>
        <taxon>Allohahella</taxon>
    </lineage>
</organism>
<name>A0ABP7P4J3_9GAMM</name>
<reference evidence="3" key="1">
    <citation type="journal article" date="2019" name="Int. J. Syst. Evol. Microbiol.">
        <title>The Global Catalogue of Microorganisms (GCM) 10K type strain sequencing project: providing services to taxonomists for standard genome sequencing and annotation.</title>
        <authorList>
            <consortium name="The Broad Institute Genomics Platform"/>
            <consortium name="The Broad Institute Genome Sequencing Center for Infectious Disease"/>
            <person name="Wu L."/>
            <person name="Ma J."/>
        </authorList>
    </citation>
    <scope>NUCLEOTIDE SEQUENCE [LARGE SCALE GENOMIC DNA]</scope>
    <source>
        <strain evidence="3">JCM 17555</strain>
    </source>
</reference>
<dbReference type="Pfam" id="PF12836">
    <property type="entry name" value="HHH_3"/>
    <property type="match status" value="1"/>
</dbReference>
<dbReference type="InterPro" id="IPR010994">
    <property type="entry name" value="RuvA_2-like"/>
</dbReference>
<dbReference type="PANTHER" id="PTHR21180:SF32">
    <property type="entry name" value="ENDONUCLEASE_EXONUCLEASE_PHOSPHATASE FAMILY DOMAIN-CONTAINING PROTEIN 1"/>
    <property type="match status" value="1"/>
</dbReference>
<dbReference type="Gene3D" id="1.10.150.280">
    <property type="entry name" value="AF1531-like domain"/>
    <property type="match status" value="1"/>
</dbReference>
<dbReference type="SMART" id="SM00278">
    <property type="entry name" value="HhH1"/>
    <property type="match status" value="2"/>
</dbReference>
<proteinExistence type="predicted"/>
<evidence type="ECO:0000313" key="3">
    <source>
        <dbReference type="Proteomes" id="UP001501337"/>
    </source>
</evidence>
<dbReference type="InterPro" id="IPR004509">
    <property type="entry name" value="Competence_ComEA_HhH"/>
</dbReference>
<dbReference type="PANTHER" id="PTHR21180">
    <property type="entry name" value="ENDONUCLEASE/EXONUCLEASE/PHOSPHATASE FAMILY DOMAIN-CONTAINING PROTEIN 1"/>
    <property type="match status" value="1"/>
</dbReference>
<dbReference type="SUPFAM" id="SSF47781">
    <property type="entry name" value="RuvA domain 2-like"/>
    <property type="match status" value="1"/>
</dbReference>
<keyword evidence="3" id="KW-1185">Reference proteome</keyword>
<dbReference type="NCBIfam" id="TIGR00426">
    <property type="entry name" value="competence protein ComEA helix-hairpin-helix repeat region"/>
    <property type="match status" value="1"/>
</dbReference>
<feature type="domain" description="Helix-hairpin-helix DNA-binding motif class 1" evidence="1">
    <location>
        <begin position="125"/>
        <end position="144"/>
    </location>
</feature>
<dbReference type="EMBL" id="BAABBO010000007">
    <property type="protein sequence ID" value="GAA3959604.1"/>
    <property type="molecule type" value="Genomic_DNA"/>
</dbReference>